<sequence length="83" mass="9320">MAADEDIIPASRYSSRAAAEAIGVSRGEIVGEEHHSIYAGLNWYLCGHNSKFQAGIEYETLDNETYDTDGDATTFWLGYRMYF</sequence>
<comment type="caution">
    <text evidence="1">The sequence shown here is derived from an EMBL/GenBank/DDBJ whole genome shotgun (WGS) entry which is preliminary data.</text>
</comment>
<name>A0ABP9V0K1_9BACT</name>
<proteinExistence type="predicted"/>
<accession>A0ABP9V0K1</accession>
<protein>
    <submittedName>
        <fullName evidence="1">Uncharacterized protein</fullName>
    </submittedName>
</protein>
<evidence type="ECO:0000313" key="2">
    <source>
        <dbReference type="Proteomes" id="UP001424741"/>
    </source>
</evidence>
<gene>
    <name evidence="1" type="ORF">Rhal01_02400</name>
</gene>
<organism evidence="1 2">
    <name type="scientific">Rubritalea halochordaticola</name>
    <dbReference type="NCBI Taxonomy" id="714537"/>
    <lineage>
        <taxon>Bacteria</taxon>
        <taxon>Pseudomonadati</taxon>
        <taxon>Verrucomicrobiota</taxon>
        <taxon>Verrucomicrobiia</taxon>
        <taxon>Verrucomicrobiales</taxon>
        <taxon>Rubritaleaceae</taxon>
        <taxon>Rubritalea</taxon>
    </lineage>
</organism>
<reference evidence="1 2" key="1">
    <citation type="submission" date="2024-02" db="EMBL/GenBank/DDBJ databases">
        <title>Rubritalea halochordaticola NBRC 107102.</title>
        <authorList>
            <person name="Ichikawa N."/>
            <person name="Katano-Makiyama Y."/>
            <person name="Hidaka K."/>
        </authorList>
    </citation>
    <scope>NUCLEOTIDE SEQUENCE [LARGE SCALE GENOMIC DNA]</scope>
    <source>
        <strain evidence="1 2">NBRC 107102</strain>
    </source>
</reference>
<dbReference type="Proteomes" id="UP001424741">
    <property type="component" value="Unassembled WGS sequence"/>
</dbReference>
<dbReference type="EMBL" id="BAABRL010000007">
    <property type="protein sequence ID" value="GAA5496218.1"/>
    <property type="molecule type" value="Genomic_DNA"/>
</dbReference>
<evidence type="ECO:0000313" key="1">
    <source>
        <dbReference type="EMBL" id="GAA5496218.1"/>
    </source>
</evidence>
<dbReference type="RefSeq" id="WP_346188917.1">
    <property type="nucleotide sequence ID" value="NZ_BAABRL010000007.1"/>
</dbReference>
<keyword evidence="2" id="KW-1185">Reference proteome</keyword>